<comment type="subunit">
    <text evidence="3">Monomer.</text>
</comment>
<dbReference type="AlphaFoldDB" id="D8T6K7"/>
<evidence type="ECO:0000256" key="8">
    <source>
        <dbReference type="ARBA" id="ARBA00022840"/>
    </source>
</evidence>
<dbReference type="GO" id="GO:0052726">
    <property type="term" value="F:inositol-1,3,4-trisphosphate 5-kinase activity"/>
    <property type="evidence" value="ECO:0000318"/>
    <property type="project" value="GO_Central"/>
</dbReference>
<accession>D8T6K7</accession>
<dbReference type="PANTHER" id="PTHR14217:SF24">
    <property type="entry name" value="INOSITOL-TETRAKISPHOSPHATE 1-KINASE 1"/>
    <property type="match status" value="1"/>
</dbReference>
<dbReference type="Proteomes" id="UP000001514">
    <property type="component" value="Unassembled WGS sequence"/>
</dbReference>
<keyword evidence="7" id="KW-0418">Kinase</keyword>
<evidence type="ECO:0000256" key="7">
    <source>
        <dbReference type="ARBA" id="ARBA00022777"/>
    </source>
</evidence>
<dbReference type="Gene3D" id="3.30.470.20">
    <property type="entry name" value="ATP-grasp fold, B domain"/>
    <property type="match status" value="1"/>
</dbReference>
<dbReference type="InterPro" id="IPR008656">
    <property type="entry name" value="Inositol_tetrakis-P_1-kinase"/>
</dbReference>
<dbReference type="PANTHER" id="PTHR14217">
    <property type="entry name" value="INOSITOL-TETRAKISPHOSPHATE 1-KINASE"/>
    <property type="match status" value="1"/>
</dbReference>
<protein>
    <recommendedName>
        <fullName evidence="10">Inositol 1,3,4-trisphosphate 5/6-kinase ATP-grasp domain-containing protein</fullName>
    </recommendedName>
</protein>
<dbReference type="GO" id="GO:0000287">
    <property type="term" value="F:magnesium ion binding"/>
    <property type="evidence" value="ECO:0007669"/>
    <property type="project" value="InterPro"/>
</dbReference>
<reference evidence="11 12" key="1">
    <citation type="journal article" date="2011" name="Science">
        <title>The Selaginella genome identifies genetic changes associated with the evolution of vascular plants.</title>
        <authorList>
            <person name="Banks J.A."/>
            <person name="Nishiyama T."/>
            <person name="Hasebe M."/>
            <person name="Bowman J.L."/>
            <person name="Gribskov M."/>
            <person name="dePamphilis C."/>
            <person name="Albert V.A."/>
            <person name="Aono N."/>
            <person name="Aoyama T."/>
            <person name="Ambrose B.A."/>
            <person name="Ashton N.W."/>
            <person name="Axtell M.J."/>
            <person name="Barker E."/>
            <person name="Barker M.S."/>
            <person name="Bennetzen J.L."/>
            <person name="Bonawitz N.D."/>
            <person name="Chapple C."/>
            <person name="Cheng C."/>
            <person name="Correa L.G."/>
            <person name="Dacre M."/>
            <person name="DeBarry J."/>
            <person name="Dreyer I."/>
            <person name="Elias M."/>
            <person name="Engstrom E.M."/>
            <person name="Estelle M."/>
            <person name="Feng L."/>
            <person name="Finet C."/>
            <person name="Floyd S.K."/>
            <person name="Frommer W.B."/>
            <person name="Fujita T."/>
            <person name="Gramzow L."/>
            <person name="Gutensohn M."/>
            <person name="Harholt J."/>
            <person name="Hattori M."/>
            <person name="Heyl A."/>
            <person name="Hirai T."/>
            <person name="Hiwatashi Y."/>
            <person name="Ishikawa M."/>
            <person name="Iwata M."/>
            <person name="Karol K.G."/>
            <person name="Koehler B."/>
            <person name="Kolukisaoglu U."/>
            <person name="Kubo M."/>
            <person name="Kurata T."/>
            <person name="Lalonde S."/>
            <person name="Li K."/>
            <person name="Li Y."/>
            <person name="Litt A."/>
            <person name="Lyons E."/>
            <person name="Manning G."/>
            <person name="Maruyama T."/>
            <person name="Michael T.P."/>
            <person name="Mikami K."/>
            <person name="Miyazaki S."/>
            <person name="Morinaga S."/>
            <person name="Murata T."/>
            <person name="Mueller-Roeber B."/>
            <person name="Nelson D.R."/>
            <person name="Obara M."/>
            <person name="Oguri Y."/>
            <person name="Olmstead R.G."/>
            <person name="Onodera N."/>
            <person name="Petersen B.L."/>
            <person name="Pils B."/>
            <person name="Prigge M."/>
            <person name="Rensing S.A."/>
            <person name="Riano-Pachon D.M."/>
            <person name="Roberts A.W."/>
            <person name="Sato Y."/>
            <person name="Scheller H.V."/>
            <person name="Schulz B."/>
            <person name="Schulz C."/>
            <person name="Shakirov E.V."/>
            <person name="Shibagaki N."/>
            <person name="Shinohara N."/>
            <person name="Shippen D.E."/>
            <person name="Soerensen I."/>
            <person name="Sotooka R."/>
            <person name="Sugimoto N."/>
            <person name="Sugita M."/>
            <person name="Sumikawa N."/>
            <person name="Tanurdzic M."/>
            <person name="Theissen G."/>
            <person name="Ulvskov P."/>
            <person name="Wakazuki S."/>
            <person name="Weng J.K."/>
            <person name="Willats W.W."/>
            <person name="Wipf D."/>
            <person name="Wolf P.G."/>
            <person name="Yang L."/>
            <person name="Zimmer A.D."/>
            <person name="Zhu Q."/>
            <person name="Mitros T."/>
            <person name="Hellsten U."/>
            <person name="Loque D."/>
            <person name="Otillar R."/>
            <person name="Salamov A."/>
            <person name="Schmutz J."/>
            <person name="Shapiro H."/>
            <person name="Lindquist E."/>
            <person name="Lucas S."/>
            <person name="Rokhsar D."/>
            <person name="Grigoriev I.V."/>
        </authorList>
    </citation>
    <scope>NUCLEOTIDE SEQUENCE [LARGE SCALE GENOMIC DNA]</scope>
</reference>
<dbReference type="InParanoid" id="D8T6K7"/>
<evidence type="ECO:0000256" key="1">
    <source>
        <dbReference type="ARBA" id="ARBA00001946"/>
    </source>
</evidence>
<keyword evidence="5" id="KW-0479">Metal-binding</keyword>
<keyword evidence="4" id="KW-0808">Transferase</keyword>
<dbReference type="HOGENOM" id="CLU_1655183_0_0_1"/>
<organism evidence="12">
    <name type="scientific">Selaginella moellendorffii</name>
    <name type="common">Spikemoss</name>
    <dbReference type="NCBI Taxonomy" id="88036"/>
    <lineage>
        <taxon>Eukaryota</taxon>
        <taxon>Viridiplantae</taxon>
        <taxon>Streptophyta</taxon>
        <taxon>Embryophyta</taxon>
        <taxon>Tracheophyta</taxon>
        <taxon>Lycopodiopsida</taxon>
        <taxon>Selaginellales</taxon>
        <taxon>Selaginellaceae</taxon>
        <taxon>Selaginella</taxon>
    </lineage>
</organism>
<keyword evidence="8" id="KW-0067">ATP-binding</keyword>
<keyword evidence="9" id="KW-0460">Magnesium</keyword>
<dbReference type="GO" id="GO:0047325">
    <property type="term" value="F:inositol-3,4,5,6-tetrakisphosphate 1-kinase activity"/>
    <property type="evidence" value="ECO:0000318"/>
    <property type="project" value="GO_Central"/>
</dbReference>
<evidence type="ECO:0000256" key="5">
    <source>
        <dbReference type="ARBA" id="ARBA00022723"/>
    </source>
</evidence>
<keyword evidence="12" id="KW-1185">Reference proteome</keyword>
<gene>
    <name evidence="11" type="ORF">SELMODRAFT_429562</name>
</gene>
<name>D8T6K7_SELML</name>
<feature type="domain" description="Inositol 1,3,4-trisphosphate 5/6-kinase ATP-grasp" evidence="10">
    <location>
        <begin position="5"/>
        <end position="83"/>
    </location>
</feature>
<evidence type="ECO:0000256" key="4">
    <source>
        <dbReference type="ARBA" id="ARBA00022679"/>
    </source>
</evidence>
<dbReference type="InterPro" id="IPR040464">
    <property type="entry name" value="InsP(3)kin_ATP-grasp"/>
</dbReference>
<evidence type="ECO:0000313" key="12">
    <source>
        <dbReference type="Proteomes" id="UP000001514"/>
    </source>
</evidence>
<evidence type="ECO:0000313" key="11">
    <source>
        <dbReference type="EMBL" id="EFJ07689.1"/>
    </source>
</evidence>
<evidence type="ECO:0000259" key="10">
    <source>
        <dbReference type="Pfam" id="PF05770"/>
    </source>
</evidence>
<dbReference type="eggNOG" id="ENOG502QQS1">
    <property type="taxonomic scope" value="Eukaryota"/>
</dbReference>
<evidence type="ECO:0000256" key="3">
    <source>
        <dbReference type="ARBA" id="ARBA00011245"/>
    </source>
</evidence>
<dbReference type="GO" id="GO:0032957">
    <property type="term" value="P:inositol trisphosphate metabolic process"/>
    <property type="evidence" value="ECO:0007669"/>
    <property type="project" value="InterPro"/>
</dbReference>
<dbReference type="GO" id="GO:0005524">
    <property type="term" value="F:ATP binding"/>
    <property type="evidence" value="ECO:0007669"/>
    <property type="project" value="UniProtKB-KW"/>
</dbReference>
<evidence type="ECO:0000256" key="9">
    <source>
        <dbReference type="ARBA" id="ARBA00022842"/>
    </source>
</evidence>
<dbReference type="GO" id="GO:0052725">
    <property type="term" value="F:inositol-1,3,4-trisphosphate 6-kinase activity"/>
    <property type="evidence" value="ECO:0000318"/>
    <property type="project" value="GO_Central"/>
</dbReference>
<proteinExistence type="inferred from homology"/>
<dbReference type="EMBL" id="GL377682">
    <property type="protein sequence ID" value="EFJ07689.1"/>
    <property type="molecule type" value="Genomic_DNA"/>
</dbReference>
<keyword evidence="6" id="KW-0547">Nucleotide-binding</keyword>
<dbReference type="KEGG" id="smo:SELMODRAFT_429562"/>
<evidence type="ECO:0000256" key="6">
    <source>
        <dbReference type="ARBA" id="ARBA00022741"/>
    </source>
</evidence>
<dbReference type="FunFam" id="3.30.1490.220:FF:000002">
    <property type="entry name" value="Inositol-tetrakisphosphate 1-kinase"/>
    <property type="match status" value="1"/>
</dbReference>
<comment type="similarity">
    <text evidence="2">Belongs to the ITPK1 family.</text>
</comment>
<dbReference type="Gramene" id="EFJ07689">
    <property type="protein sequence ID" value="EFJ07689"/>
    <property type="gene ID" value="SELMODRAFT_429562"/>
</dbReference>
<evidence type="ECO:0000256" key="2">
    <source>
        <dbReference type="ARBA" id="ARBA00009601"/>
    </source>
</evidence>
<dbReference type="STRING" id="88036.D8T6K7"/>
<sequence length="160" mass="17969">MSSPKFPVITKLLVANGSTNSHAMSLTFNQEGLTKFKLPVVLQEFFNHGGVIFKMYVVGNYVKCVKRRSLPDVPEDELNRLEALCFLQICGASDCLPPTKFVAELAKGLRAPDLQLQSYLGLICVTSMESLFDRICGRNRQPWPKVPTRLMRILFTSGSW</sequence>
<dbReference type="Pfam" id="PF05770">
    <property type="entry name" value="Ins134_P3_kin"/>
    <property type="match status" value="1"/>
</dbReference>
<comment type="cofactor">
    <cofactor evidence="1">
        <name>Mg(2+)</name>
        <dbReference type="ChEBI" id="CHEBI:18420"/>
    </cofactor>
</comment>